<accession>A0A2P4YGQ4</accession>
<feature type="compositionally biased region" description="Pro residues" evidence="1">
    <location>
        <begin position="57"/>
        <end position="67"/>
    </location>
</feature>
<proteinExistence type="predicted"/>
<gene>
    <name evidence="3" type="ORF">PHPALM_5726</name>
</gene>
<evidence type="ECO:0000313" key="3">
    <source>
        <dbReference type="EMBL" id="POM76974.1"/>
    </source>
</evidence>
<dbReference type="Proteomes" id="UP000237271">
    <property type="component" value="Unassembled WGS sequence"/>
</dbReference>
<sequence>MVELSFLARLVLTLLLSVLSLFIYKWLQSPPAPQSSVKRSKKRIKKKSKKSAASDSPSPPQQSPPKPQMSFKSVWRELKAEGRTRKPPPRRSLEDRYKYIRPAGHANGTVGIDYFLGEESVRVACTIEASLPSAACLQSSSMHSLTAMLRNRAAASPPTVLELRKGNEYHLKYDDGEVEYRVPAKCIKSGSNESDESGQREKGATN</sequence>
<feature type="transmembrane region" description="Helical" evidence="2">
    <location>
        <begin position="6"/>
        <end position="27"/>
    </location>
</feature>
<organism evidence="3 4">
    <name type="scientific">Phytophthora palmivora</name>
    <dbReference type="NCBI Taxonomy" id="4796"/>
    <lineage>
        <taxon>Eukaryota</taxon>
        <taxon>Sar</taxon>
        <taxon>Stramenopiles</taxon>
        <taxon>Oomycota</taxon>
        <taxon>Peronosporomycetes</taxon>
        <taxon>Peronosporales</taxon>
        <taxon>Peronosporaceae</taxon>
        <taxon>Phytophthora</taxon>
    </lineage>
</organism>
<feature type="region of interest" description="Disordered" evidence="1">
    <location>
        <begin position="187"/>
        <end position="206"/>
    </location>
</feature>
<reference evidence="3 4" key="1">
    <citation type="journal article" date="2017" name="Genome Biol. Evol.">
        <title>Phytophthora megakarya and P. palmivora, closely related causal agents of cacao black pod rot, underwent increases in genome sizes and gene numbers by different mechanisms.</title>
        <authorList>
            <person name="Ali S.S."/>
            <person name="Shao J."/>
            <person name="Lary D.J."/>
            <person name="Kronmiller B."/>
            <person name="Shen D."/>
            <person name="Strem M.D."/>
            <person name="Amoako-Attah I."/>
            <person name="Akrofi A.Y."/>
            <person name="Begoude B.A."/>
            <person name="Ten Hoopen G.M."/>
            <person name="Coulibaly K."/>
            <person name="Kebe B.I."/>
            <person name="Melnick R.L."/>
            <person name="Guiltinan M.J."/>
            <person name="Tyler B.M."/>
            <person name="Meinhardt L.W."/>
            <person name="Bailey B.A."/>
        </authorList>
    </citation>
    <scope>NUCLEOTIDE SEQUENCE [LARGE SCALE GENOMIC DNA]</scope>
    <source>
        <strain evidence="4">sbr112.9</strain>
    </source>
</reference>
<feature type="non-terminal residue" evidence="3">
    <location>
        <position position="206"/>
    </location>
</feature>
<keyword evidence="2" id="KW-0812">Transmembrane</keyword>
<feature type="compositionally biased region" description="Basic residues" evidence="1">
    <location>
        <begin position="38"/>
        <end position="50"/>
    </location>
</feature>
<evidence type="ECO:0000256" key="2">
    <source>
        <dbReference type="SAM" id="Phobius"/>
    </source>
</evidence>
<feature type="compositionally biased region" description="Basic and acidic residues" evidence="1">
    <location>
        <begin position="197"/>
        <end position="206"/>
    </location>
</feature>
<evidence type="ECO:0000313" key="4">
    <source>
        <dbReference type="Proteomes" id="UP000237271"/>
    </source>
</evidence>
<dbReference type="PANTHER" id="PTHR37069">
    <property type="entry name" value="DDE_TNP_1_7 DOMAIN-CONTAINING PROTEIN"/>
    <property type="match status" value="1"/>
</dbReference>
<dbReference type="PANTHER" id="PTHR37069:SF2">
    <property type="entry name" value="PIGGYBAC TRANSPOSABLE ELEMENT-DERIVED PROTEIN DOMAIN-CONTAINING PROTEIN"/>
    <property type="match status" value="1"/>
</dbReference>
<keyword evidence="2" id="KW-1133">Transmembrane helix</keyword>
<dbReference type="OrthoDB" id="122875at2759"/>
<dbReference type="EMBL" id="NCKW01003185">
    <property type="protein sequence ID" value="POM76974.1"/>
    <property type="molecule type" value="Genomic_DNA"/>
</dbReference>
<feature type="region of interest" description="Disordered" evidence="1">
    <location>
        <begin position="30"/>
        <end position="70"/>
    </location>
</feature>
<evidence type="ECO:0000256" key="1">
    <source>
        <dbReference type="SAM" id="MobiDB-lite"/>
    </source>
</evidence>
<keyword evidence="4" id="KW-1185">Reference proteome</keyword>
<comment type="caution">
    <text evidence="3">The sequence shown here is derived from an EMBL/GenBank/DDBJ whole genome shotgun (WGS) entry which is preliminary data.</text>
</comment>
<protein>
    <submittedName>
        <fullName evidence="3">Uncharacterized protein</fullName>
    </submittedName>
</protein>
<name>A0A2P4YGQ4_9STRA</name>
<keyword evidence="2" id="KW-0472">Membrane</keyword>
<dbReference type="AlphaFoldDB" id="A0A2P4YGQ4"/>